<keyword evidence="6 9" id="KW-1133">Transmembrane helix</keyword>
<keyword evidence="5 8" id="KW-0653">Protein transport</keyword>
<dbReference type="PANTHER" id="PTHR30625">
    <property type="entry name" value="PROTEIN TOLQ"/>
    <property type="match status" value="1"/>
</dbReference>
<dbReference type="Pfam" id="PF01618">
    <property type="entry name" value="MotA_ExbB"/>
    <property type="match status" value="1"/>
</dbReference>
<comment type="similarity">
    <text evidence="8">Belongs to the exbB/tolQ family.</text>
</comment>
<evidence type="ECO:0000256" key="1">
    <source>
        <dbReference type="ARBA" id="ARBA00004651"/>
    </source>
</evidence>
<dbReference type="RefSeq" id="WP_183411846.1">
    <property type="nucleotide sequence ID" value="NZ_JACHYB010000001.1"/>
</dbReference>
<evidence type="ECO:0000256" key="9">
    <source>
        <dbReference type="SAM" id="Phobius"/>
    </source>
</evidence>
<evidence type="ECO:0000256" key="2">
    <source>
        <dbReference type="ARBA" id="ARBA00022448"/>
    </source>
</evidence>
<keyword evidence="12" id="KW-1185">Reference proteome</keyword>
<evidence type="ECO:0000259" key="10">
    <source>
        <dbReference type="Pfam" id="PF01618"/>
    </source>
</evidence>
<evidence type="ECO:0000313" key="11">
    <source>
        <dbReference type="EMBL" id="MBB3185893.1"/>
    </source>
</evidence>
<proteinExistence type="inferred from homology"/>
<evidence type="ECO:0000256" key="6">
    <source>
        <dbReference type="ARBA" id="ARBA00022989"/>
    </source>
</evidence>
<keyword evidence="3" id="KW-1003">Cell membrane</keyword>
<feature type="transmembrane region" description="Helical" evidence="9">
    <location>
        <begin position="226"/>
        <end position="247"/>
    </location>
</feature>
<accession>A0A7W5DPF7</accession>
<dbReference type="InterPro" id="IPR050790">
    <property type="entry name" value="ExbB/TolQ_transport"/>
</dbReference>
<evidence type="ECO:0000256" key="3">
    <source>
        <dbReference type="ARBA" id="ARBA00022475"/>
    </source>
</evidence>
<sequence length="274" mass="29568">MSKTNQKKQQTLGDALRSTLTIVVMLVALTVSILVFLYVMGNPINFEGGNPAGRPLTGNYLGIIYKGGMIVPLLMTINLVMIIFVIERAISLTIAKGKGRLNVFVKNIQVDLDNDKIEDAIARCDKQRGSLANVLKAGLMRYRELQHVEGMDKDQKIVALQKEFEEATALELPMLSRNLVIISTIASISVLTGLLGTVLGMIRAFAALASSGAPDAIGLSTGISEALVNTAFGIGGSLLAIVFFNYFTTRIDNFTYKIDEAGFTLVQSFAASTK</sequence>
<keyword evidence="7 9" id="KW-0472">Membrane</keyword>
<comment type="subcellular location">
    <subcellularLocation>
        <location evidence="1">Cell membrane</location>
        <topology evidence="1">Multi-pass membrane protein</topology>
    </subcellularLocation>
    <subcellularLocation>
        <location evidence="8">Membrane</location>
        <topology evidence="8">Multi-pass membrane protein</topology>
    </subcellularLocation>
</comment>
<name>A0A7W5DPF7_9PORP</name>
<keyword evidence="2 8" id="KW-0813">Transport</keyword>
<feature type="transmembrane region" description="Helical" evidence="9">
    <location>
        <begin position="60"/>
        <end position="86"/>
    </location>
</feature>
<protein>
    <submittedName>
        <fullName evidence="11">Biopolymer transport protein ExbB</fullName>
    </submittedName>
</protein>
<evidence type="ECO:0000256" key="8">
    <source>
        <dbReference type="RuleBase" id="RU004057"/>
    </source>
</evidence>
<feature type="domain" description="MotA/TolQ/ExbB proton channel" evidence="10">
    <location>
        <begin position="132"/>
        <end position="259"/>
    </location>
</feature>
<organism evidence="11 12">
    <name type="scientific">Microbacter margulisiae</name>
    <dbReference type="NCBI Taxonomy" id="1350067"/>
    <lineage>
        <taxon>Bacteria</taxon>
        <taxon>Pseudomonadati</taxon>
        <taxon>Bacteroidota</taxon>
        <taxon>Bacteroidia</taxon>
        <taxon>Bacteroidales</taxon>
        <taxon>Porphyromonadaceae</taxon>
        <taxon>Microbacter</taxon>
    </lineage>
</organism>
<gene>
    <name evidence="11" type="ORF">FHX64_000056</name>
</gene>
<dbReference type="GO" id="GO:0017038">
    <property type="term" value="P:protein import"/>
    <property type="evidence" value="ECO:0007669"/>
    <property type="project" value="TreeGrafter"/>
</dbReference>
<evidence type="ECO:0000256" key="4">
    <source>
        <dbReference type="ARBA" id="ARBA00022692"/>
    </source>
</evidence>
<feature type="transmembrane region" description="Helical" evidence="9">
    <location>
        <begin position="179"/>
        <end position="206"/>
    </location>
</feature>
<feature type="transmembrane region" description="Helical" evidence="9">
    <location>
        <begin position="20"/>
        <end position="40"/>
    </location>
</feature>
<evidence type="ECO:0000256" key="5">
    <source>
        <dbReference type="ARBA" id="ARBA00022927"/>
    </source>
</evidence>
<evidence type="ECO:0000256" key="7">
    <source>
        <dbReference type="ARBA" id="ARBA00023136"/>
    </source>
</evidence>
<dbReference type="Proteomes" id="UP000544222">
    <property type="component" value="Unassembled WGS sequence"/>
</dbReference>
<keyword evidence="4 9" id="KW-0812">Transmembrane</keyword>
<dbReference type="EMBL" id="JACHYB010000001">
    <property type="protein sequence ID" value="MBB3185893.1"/>
    <property type="molecule type" value="Genomic_DNA"/>
</dbReference>
<comment type="caution">
    <text evidence="11">The sequence shown here is derived from an EMBL/GenBank/DDBJ whole genome shotgun (WGS) entry which is preliminary data.</text>
</comment>
<dbReference type="AlphaFoldDB" id="A0A7W5DPF7"/>
<evidence type="ECO:0000313" key="12">
    <source>
        <dbReference type="Proteomes" id="UP000544222"/>
    </source>
</evidence>
<reference evidence="11 12" key="1">
    <citation type="submission" date="2020-08" db="EMBL/GenBank/DDBJ databases">
        <title>Genomic Encyclopedia of Type Strains, Phase IV (KMG-IV): sequencing the most valuable type-strain genomes for metagenomic binning, comparative biology and taxonomic classification.</title>
        <authorList>
            <person name="Goeker M."/>
        </authorList>
    </citation>
    <scope>NUCLEOTIDE SEQUENCE [LARGE SCALE GENOMIC DNA]</scope>
    <source>
        <strain evidence="11 12">DSM 27471</strain>
    </source>
</reference>
<dbReference type="PANTHER" id="PTHR30625:SF15">
    <property type="entry name" value="BIOPOLYMER TRANSPORT PROTEIN EXBB"/>
    <property type="match status" value="1"/>
</dbReference>
<dbReference type="GO" id="GO:0005886">
    <property type="term" value="C:plasma membrane"/>
    <property type="evidence" value="ECO:0007669"/>
    <property type="project" value="UniProtKB-SubCell"/>
</dbReference>
<dbReference type="InterPro" id="IPR002898">
    <property type="entry name" value="MotA_ExbB_proton_chnl"/>
</dbReference>